<dbReference type="GO" id="GO:0016787">
    <property type="term" value="F:hydrolase activity"/>
    <property type="evidence" value="ECO:0007669"/>
    <property type="project" value="UniProtKB-KW"/>
</dbReference>
<dbReference type="PANTHER" id="PTHR46825">
    <property type="entry name" value="D-ALANYL-D-ALANINE-CARBOXYPEPTIDASE/ENDOPEPTIDASE AMPH"/>
    <property type="match status" value="1"/>
</dbReference>
<dbReference type="GO" id="GO:0016020">
    <property type="term" value="C:membrane"/>
    <property type="evidence" value="ECO:0007669"/>
    <property type="project" value="UniProtKB-SubCell"/>
</dbReference>
<dbReference type="InterPro" id="IPR050491">
    <property type="entry name" value="AmpC-like"/>
</dbReference>
<dbReference type="STRING" id="1077675.BCR22_04070"/>
<gene>
    <name evidence="5" type="ORF">CI088_08245</name>
</gene>
<comment type="caution">
    <text evidence="5">The sequence shown here is derived from an EMBL/GenBank/DDBJ whole genome shotgun (WGS) entry which is preliminary data.</text>
</comment>
<dbReference type="SUPFAM" id="SSF56601">
    <property type="entry name" value="beta-lactamase/transpeptidase-like"/>
    <property type="match status" value="1"/>
</dbReference>
<keyword evidence="5" id="KW-0378">Hydrolase</keyword>
<sequence>MGMRWKWSIAGGVILLLMLLLASWYFNKENRVFVNHLSEKQQLNQKDDIASSDNKNKIDQIINKAHFQGSALLVKKDQIFYQQSYGYADAQNKCPNKKDGIFPIASLQKIITGALILELVKEGKLTLDTTLDRFYPDITSSQTITIQQLLDHNSGISMAEEEPETLLINQESQINHVLATLIVVESKEFHYTNSNYTLLAGIISYVTGQPYDQVVQKRVIDKLSLKHTYFWDDLPKKETIPIPYFYRQKDYQADPSPANEKLFSSLLGAGNMYMSTKDFWVFLQSLTNGKLFDQDEYEQLANVKAQGYQSGMIYYDGLKYSEGSLGGYGTIIYGDQGNKNLVILFGNQPAKDGMKGLGEELYKQLLKM</sequence>
<proteinExistence type="predicted"/>
<evidence type="ECO:0000313" key="6">
    <source>
        <dbReference type="Proteomes" id="UP000249828"/>
    </source>
</evidence>
<keyword evidence="2 3" id="KW-0472">Membrane</keyword>
<evidence type="ECO:0000256" key="3">
    <source>
        <dbReference type="SAM" id="Phobius"/>
    </source>
</evidence>
<keyword evidence="3" id="KW-0812">Transmembrane</keyword>
<comment type="subcellular location">
    <subcellularLocation>
        <location evidence="1">Membrane</location>
    </subcellularLocation>
</comment>
<reference evidence="5 6" key="1">
    <citation type="submission" date="2017-11" db="EMBL/GenBank/DDBJ databases">
        <title>Draft genome sequence of Enterococcus plantarum TRW2 strain isolated from lettuce.</title>
        <authorList>
            <person name="Kim E.B."/>
            <person name="Marco M.L."/>
            <person name="Williams T.R."/>
            <person name="You I.H."/>
        </authorList>
    </citation>
    <scope>NUCLEOTIDE SEQUENCE [LARGE SCALE GENOMIC DNA]</scope>
    <source>
        <strain evidence="5 6">TRW2</strain>
    </source>
</reference>
<evidence type="ECO:0000256" key="2">
    <source>
        <dbReference type="ARBA" id="ARBA00023136"/>
    </source>
</evidence>
<dbReference type="InterPro" id="IPR012338">
    <property type="entry name" value="Beta-lactam/transpept-like"/>
</dbReference>
<name>A0A2W4BK52_9ENTE</name>
<feature type="domain" description="Beta-lactamase-related" evidence="4">
    <location>
        <begin position="59"/>
        <end position="350"/>
    </location>
</feature>
<dbReference type="PANTHER" id="PTHR46825:SF11">
    <property type="entry name" value="PENICILLIN-BINDING PROTEIN 4"/>
    <property type="match status" value="1"/>
</dbReference>
<dbReference type="RefSeq" id="WP_111247835.1">
    <property type="nucleotide sequence ID" value="NZ_PIEU01000068.1"/>
</dbReference>
<feature type="transmembrane region" description="Helical" evidence="3">
    <location>
        <begin position="7"/>
        <end position="26"/>
    </location>
</feature>
<dbReference type="EMBL" id="PIEU01000068">
    <property type="protein sequence ID" value="PZL73692.1"/>
    <property type="molecule type" value="Genomic_DNA"/>
</dbReference>
<keyword evidence="6" id="KW-1185">Reference proteome</keyword>
<evidence type="ECO:0000313" key="5">
    <source>
        <dbReference type="EMBL" id="PZL73692.1"/>
    </source>
</evidence>
<dbReference type="Proteomes" id="UP000249828">
    <property type="component" value="Unassembled WGS sequence"/>
</dbReference>
<evidence type="ECO:0000256" key="1">
    <source>
        <dbReference type="ARBA" id="ARBA00004370"/>
    </source>
</evidence>
<dbReference type="Gene3D" id="3.40.710.10">
    <property type="entry name" value="DD-peptidase/beta-lactamase superfamily"/>
    <property type="match status" value="1"/>
</dbReference>
<evidence type="ECO:0000259" key="4">
    <source>
        <dbReference type="Pfam" id="PF00144"/>
    </source>
</evidence>
<dbReference type="InterPro" id="IPR001466">
    <property type="entry name" value="Beta-lactam-related"/>
</dbReference>
<accession>A0A2W4BK52</accession>
<dbReference type="AlphaFoldDB" id="A0A2W4BK52"/>
<keyword evidence="3" id="KW-1133">Transmembrane helix</keyword>
<dbReference type="Pfam" id="PF00144">
    <property type="entry name" value="Beta-lactamase"/>
    <property type="match status" value="1"/>
</dbReference>
<organism evidence="5 6">
    <name type="scientific">Enterococcus plantarum</name>
    <dbReference type="NCBI Taxonomy" id="1077675"/>
    <lineage>
        <taxon>Bacteria</taxon>
        <taxon>Bacillati</taxon>
        <taxon>Bacillota</taxon>
        <taxon>Bacilli</taxon>
        <taxon>Lactobacillales</taxon>
        <taxon>Enterococcaceae</taxon>
        <taxon>Enterococcus</taxon>
    </lineage>
</organism>
<protein>
    <submittedName>
        <fullName evidence="5">Serine hydrolase</fullName>
    </submittedName>
</protein>